<evidence type="ECO:0000313" key="1">
    <source>
        <dbReference type="EMBL" id="GLJ74557.1"/>
    </source>
</evidence>
<name>A0A9W6H6I7_9MICO</name>
<dbReference type="Proteomes" id="UP001142372">
    <property type="component" value="Unassembled WGS sequence"/>
</dbReference>
<dbReference type="RefSeq" id="WP_271175263.1">
    <property type="nucleotide sequence ID" value="NZ_BAAAJO010000001.1"/>
</dbReference>
<reference evidence="1" key="1">
    <citation type="journal article" date="2014" name="Int. J. Syst. Evol. Microbiol.">
        <title>Complete genome sequence of Corynebacterium casei LMG S-19264T (=DSM 44701T), isolated from a smear-ripened cheese.</title>
        <authorList>
            <consortium name="US DOE Joint Genome Institute (JGI-PGF)"/>
            <person name="Walter F."/>
            <person name="Albersmeier A."/>
            <person name="Kalinowski J."/>
            <person name="Ruckert C."/>
        </authorList>
    </citation>
    <scope>NUCLEOTIDE SEQUENCE</scope>
    <source>
        <strain evidence="1">VKM Ac-1401</strain>
    </source>
</reference>
<dbReference type="EMBL" id="BSEN01000001">
    <property type="protein sequence ID" value="GLJ74557.1"/>
    <property type="molecule type" value="Genomic_DNA"/>
</dbReference>
<gene>
    <name evidence="1" type="ORF">GCM10017584_01300</name>
</gene>
<organism evidence="1 2">
    <name type="scientific">Leifsonia poae</name>
    <dbReference type="NCBI Taxonomy" id="110933"/>
    <lineage>
        <taxon>Bacteria</taxon>
        <taxon>Bacillati</taxon>
        <taxon>Actinomycetota</taxon>
        <taxon>Actinomycetes</taxon>
        <taxon>Micrococcales</taxon>
        <taxon>Microbacteriaceae</taxon>
        <taxon>Leifsonia</taxon>
    </lineage>
</organism>
<reference evidence="1" key="2">
    <citation type="submission" date="2023-01" db="EMBL/GenBank/DDBJ databases">
        <authorList>
            <person name="Sun Q."/>
            <person name="Evtushenko L."/>
        </authorList>
    </citation>
    <scope>NUCLEOTIDE SEQUENCE</scope>
    <source>
        <strain evidence="1">VKM Ac-1401</strain>
    </source>
</reference>
<dbReference type="AlphaFoldDB" id="A0A9W6H6I7"/>
<sequence>MTRIDWSDGHWTNEPENVESDGDALLVTARESSDAWRTTAYGFVHDTEHALLAPLPAGTAMEVTFTGAFTGEFDQAGIFVRVDDETWTKAGVEYADGALQLGAVVTDRMSDWSVAPVAEWAGHRITVRASRAGDAVTIRARVDDEPFRLVRLAPLDPHVEVEAGPLICGPTRPGLTVRFESWTTGPSDAALH</sequence>
<keyword evidence="2" id="KW-1185">Reference proteome</keyword>
<dbReference type="PANTHER" id="PTHR35332">
    <property type="entry name" value="REGULATION OF ENOLASE PROTEIN 1"/>
    <property type="match status" value="1"/>
</dbReference>
<dbReference type="InterPro" id="IPR009784">
    <property type="entry name" value="DUF1349"/>
</dbReference>
<protein>
    <recommendedName>
        <fullName evidence="3">DUF1349 domain-containing protein</fullName>
    </recommendedName>
</protein>
<dbReference type="Pfam" id="PF07081">
    <property type="entry name" value="DUF1349"/>
    <property type="match status" value="1"/>
</dbReference>
<evidence type="ECO:0000313" key="2">
    <source>
        <dbReference type="Proteomes" id="UP001142372"/>
    </source>
</evidence>
<dbReference type="Gene3D" id="2.60.120.200">
    <property type="match status" value="1"/>
</dbReference>
<dbReference type="PANTHER" id="PTHR35332:SF2">
    <property type="entry name" value="REGULATION OF ENOLASE PROTEIN 1"/>
    <property type="match status" value="1"/>
</dbReference>
<comment type="caution">
    <text evidence="1">The sequence shown here is derived from an EMBL/GenBank/DDBJ whole genome shotgun (WGS) entry which is preliminary data.</text>
</comment>
<evidence type="ECO:0008006" key="3">
    <source>
        <dbReference type="Google" id="ProtNLM"/>
    </source>
</evidence>
<dbReference type="SUPFAM" id="SSF49899">
    <property type="entry name" value="Concanavalin A-like lectins/glucanases"/>
    <property type="match status" value="1"/>
</dbReference>
<dbReference type="InterPro" id="IPR013320">
    <property type="entry name" value="ConA-like_dom_sf"/>
</dbReference>
<accession>A0A9W6H6I7</accession>
<proteinExistence type="predicted"/>